<name>A0A964FMG2_9CYAN</name>
<accession>A0A964FMG2</accession>
<dbReference type="InterPro" id="IPR019989">
    <property type="entry name" value="CRISPR-assoc_Csx13_N"/>
</dbReference>
<comment type="caution">
    <text evidence="1">The sequence shown here is derived from an EMBL/GenBank/DDBJ whole genome shotgun (WGS) entry which is preliminary data.</text>
</comment>
<gene>
    <name evidence="1" type="primary">cas8a1</name>
    <name evidence="1" type="ORF">I4641_23195</name>
</gene>
<dbReference type="AlphaFoldDB" id="A0A964FMG2"/>
<protein>
    <submittedName>
        <fullName evidence="1">Type I-MYXAN CRISPR-associated Cas8a1/Cmx1</fullName>
    </submittedName>
</protein>
<dbReference type="EMBL" id="JADWDC010000123">
    <property type="protein sequence ID" value="MCC0179848.1"/>
    <property type="molecule type" value="Genomic_DNA"/>
</dbReference>
<proteinExistence type="predicted"/>
<sequence>MMNEAVKPKVEISLNDPAMTMLHRGGVAGLYMTLKALERRYPTQRSRQGNFKWSLSKTSISLYWKGSDYEALDWLFSESFQISSDGLISLTGLQSHSKESQLAIHIGIKNTFLQHNQFFKSAGDATENITIEGLEVPIDYKKAKSYAHQNYAEQLCPIEKLNWKKVSLKFKLLLLRHHTLIGLLFLFDIQQGSNLQQKTIGITGWLYPGAAIKHYAYKKETQFTETRERAIALLYAPVACLYFISPKSRLYDTKSQYCLVIPDIKDLELYARQRQKTANWNYQQFLASGYSDASFRLLTQQSALLTIRQNDLKCCQVITFGQTKWTGFQKIRKNVEIVQIYFARS</sequence>
<evidence type="ECO:0000313" key="1">
    <source>
        <dbReference type="EMBL" id="MCC0179848.1"/>
    </source>
</evidence>
<evidence type="ECO:0000313" key="2">
    <source>
        <dbReference type="Proteomes" id="UP000729733"/>
    </source>
</evidence>
<dbReference type="Proteomes" id="UP000729733">
    <property type="component" value="Unassembled WGS sequence"/>
</dbReference>
<dbReference type="GO" id="GO:0051607">
    <property type="term" value="P:defense response to virus"/>
    <property type="evidence" value="ECO:0007669"/>
    <property type="project" value="InterPro"/>
</dbReference>
<reference evidence="1" key="1">
    <citation type="journal article" date="2021" name="Antonie Van Leeuwenhoek">
        <title>Draft genome and description of Waterburya agarophytonicola gen. nov. sp. nov. (Pleurocapsales, Cyanobacteria): a seaweed symbiont.</title>
        <authorList>
            <person name="Bonthond G."/>
            <person name="Shalygin S."/>
            <person name="Bayer T."/>
            <person name="Weinberger F."/>
        </authorList>
    </citation>
    <scope>NUCLEOTIDE SEQUENCE</scope>
    <source>
        <strain evidence="1">KI4</strain>
    </source>
</reference>
<keyword evidence="2" id="KW-1185">Reference proteome</keyword>
<dbReference type="RefSeq" id="WP_229642945.1">
    <property type="nucleotide sequence ID" value="NZ_JADWDC010000123.1"/>
</dbReference>
<organism evidence="1 2">
    <name type="scientific">Waterburya agarophytonicola KI4</name>
    <dbReference type="NCBI Taxonomy" id="2874699"/>
    <lineage>
        <taxon>Bacteria</taxon>
        <taxon>Bacillati</taxon>
        <taxon>Cyanobacteriota</taxon>
        <taxon>Cyanophyceae</taxon>
        <taxon>Pleurocapsales</taxon>
        <taxon>Hyellaceae</taxon>
        <taxon>Waterburya</taxon>
        <taxon>Waterburya agarophytonicola</taxon>
    </lineage>
</organism>
<dbReference type="NCBIfam" id="TIGR03485">
    <property type="entry name" value="cas_csx13_N"/>
    <property type="match status" value="2"/>
</dbReference>